<dbReference type="EMBL" id="BARV01002835">
    <property type="protein sequence ID" value="GAH96677.1"/>
    <property type="molecule type" value="Genomic_DNA"/>
</dbReference>
<proteinExistence type="predicted"/>
<evidence type="ECO:0000313" key="2">
    <source>
        <dbReference type="EMBL" id="GAH96677.1"/>
    </source>
</evidence>
<feature type="region of interest" description="Disordered" evidence="1">
    <location>
        <begin position="22"/>
        <end position="54"/>
    </location>
</feature>
<evidence type="ECO:0000256" key="1">
    <source>
        <dbReference type="SAM" id="MobiDB-lite"/>
    </source>
</evidence>
<organism evidence="2">
    <name type="scientific">marine sediment metagenome</name>
    <dbReference type="NCBI Taxonomy" id="412755"/>
    <lineage>
        <taxon>unclassified sequences</taxon>
        <taxon>metagenomes</taxon>
        <taxon>ecological metagenomes</taxon>
    </lineage>
</organism>
<sequence length="89" mass="10195">MDRNMMLTIDEYMALRRLLDSEKESEGATLALEDKSKRKRSASAKKSDKKMSKALAQANEELRKTNGELRKGITQADVMTRAHKIRKKL</sequence>
<comment type="caution">
    <text evidence="2">The sequence shown here is derived from an EMBL/GenBank/DDBJ whole genome shotgun (WGS) entry which is preliminary data.</text>
</comment>
<reference evidence="2" key="1">
    <citation type="journal article" date="2014" name="Front. Microbiol.">
        <title>High frequency of phylogenetically diverse reductive dehalogenase-homologous genes in deep subseafloor sedimentary metagenomes.</title>
        <authorList>
            <person name="Kawai M."/>
            <person name="Futagami T."/>
            <person name="Toyoda A."/>
            <person name="Takaki Y."/>
            <person name="Nishi S."/>
            <person name="Hori S."/>
            <person name="Arai W."/>
            <person name="Tsubouchi T."/>
            <person name="Morono Y."/>
            <person name="Uchiyama I."/>
            <person name="Ito T."/>
            <person name="Fujiyama A."/>
            <person name="Inagaki F."/>
            <person name="Takami H."/>
        </authorList>
    </citation>
    <scope>NUCLEOTIDE SEQUENCE</scope>
    <source>
        <strain evidence="2">Expedition CK06-06</strain>
    </source>
</reference>
<gene>
    <name evidence="2" type="ORF">S06H3_07099</name>
</gene>
<feature type="compositionally biased region" description="Basic and acidic residues" evidence="1">
    <location>
        <begin position="22"/>
        <end position="36"/>
    </location>
</feature>
<protein>
    <submittedName>
        <fullName evidence="2">Uncharacterized protein</fullName>
    </submittedName>
</protein>
<accession>X1JRI2</accession>
<dbReference type="AlphaFoldDB" id="X1JRI2"/>
<name>X1JRI2_9ZZZZ</name>